<proteinExistence type="predicted"/>
<keyword evidence="1" id="KW-0732">Signal</keyword>
<dbReference type="EMBL" id="JJML01000041">
    <property type="protein sequence ID" value="KGF72048.1"/>
    <property type="molecule type" value="Genomic_DNA"/>
</dbReference>
<evidence type="ECO:0000313" key="2">
    <source>
        <dbReference type="EMBL" id="KGF72048.1"/>
    </source>
</evidence>
<evidence type="ECO:0000256" key="1">
    <source>
        <dbReference type="SAM" id="SignalP"/>
    </source>
</evidence>
<accession>A0A098TMI0</accession>
<dbReference type="STRING" id="1497020.DO97_13600"/>
<dbReference type="RefSeq" id="WP_036535085.1">
    <property type="nucleotide sequence ID" value="NZ_JJML01000041.1"/>
</dbReference>
<dbReference type="OrthoDB" id="9788332at2"/>
<comment type="caution">
    <text evidence="2">The sequence shown here is derived from an EMBL/GenBank/DDBJ whole genome shotgun (WGS) entry which is preliminary data.</text>
</comment>
<dbReference type="Proteomes" id="UP000030170">
    <property type="component" value="Unassembled WGS sequence"/>
</dbReference>
<evidence type="ECO:0008006" key="4">
    <source>
        <dbReference type="Google" id="ProtNLM"/>
    </source>
</evidence>
<reference evidence="2 3" key="1">
    <citation type="journal article" date="2014" name="Mol. Ecol.">
        <title>Evolution of Synechococcus.</title>
        <authorList>
            <person name="Dvorak P."/>
            <person name="Casamatta D."/>
            <person name="Hasler P."/>
            <person name="Poulickova A."/>
            <person name="Ondrej V."/>
            <person name="Sanges R."/>
        </authorList>
    </citation>
    <scope>NUCLEOTIDE SEQUENCE [LARGE SCALE GENOMIC DNA]</scope>
    <source>
        <strain evidence="2 3">CAUP A 1101</strain>
    </source>
</reference>
<keyword evidence="3" id="KW-1185">Reference proteome</keyword>
<organism evidence="2 3">
    <name type="scientific">Neosynechococcus sphagnicola sy1</name>
    <dbReference type="NCBI Taxonomy" id="1497020"/>
    <lineage>
        <taxon>Bacteria</taxon>
        <taxon>Bacillati</taxon>
        <taxon>Cyanobacteriota</taxon>
        <taxon>Cyanophyceae</taxon>
        <taxon>Neosynechococcales</taxon>
        <taxon>Neosynechococcaceae</taxon>
        <taxon>Neosynechococcus</taxon>
    </lineage>
</organism>
<evidence type="ECO:0000313" key="3">
    <source>
        <dbReference type="Proteomes" id="UP000030170"/>
    </source>
</evidence>
<feature type="signal peptide" evidence="1">
    <location>
        <begin position="1"/>
        <end position="26"/>
    </location>
</feature>
<dbReference type="InterPro" id="IPR018673">
    <property type="entry name" value="DUF2141"/>
</dbReference>
<gene>
    <name evidence="2" type="ORF">DO97_13600</name>
</gene>
<feature type="chain" id="PRO_5001949334" description="DUF2141 domain-containing protein" evidence="1">
    <location>
        <begin position="27"/>
        <end position="154"/>
    </location>
</feature>
<name>A0A098TMI0_9CYAN</name>
<sequence length="154" mass="16426">MVQQFSASFLLLVAVSHLMLTASASAAANSNLRVTISGLKNQQGQVCLSLFSSQQGFPGSSERAVQARCLKVAEIPMVVQFQNLPPGSYAIAVFHDANGDNILNRNGLGIPTEEFGFSQNPGIFAGPPKFGDSQVLVFGPETNIQVRLRSLFQG</sequence>
<protein>
    <recommendedName>
        <fullName evidence="4">DUF2141 domain-containing protein</fullName>
    </recommendedName>
</protein>
<dbReference type="AlphaFoldDB" id="A0A098TMI0"/>
<dbReference type="Pfam" id="PF09912">
    <property type="entry name" value="DUF2141"/>
    <property type="match status" value="1"/>
</dbReference>